<dbReference type="EMBL" id="JAUDFV010000152">
    <property type="protein sequence ID" value="KAL2718446.1"/>
    <property type="molecule type" value="Genomic_DNA"/>
</dbReference>
<comment type="caution">
    <text evidence="1">The sequence shown here is derived from an EMBL/GenBank/DDBJ whole genome shotgun (WGS) entry which is preliminary data.</text>
</comment>
<sequence>MLDKLDIRLRQEYVFLTKLCDDRLTKPFKNSSRDVRRRYFIAFVTMLLYRDKYNNNGIDCNKCTGYPKIKRTILSNMNKISDGISIILNENFENPFYKKKLNITTSNLVNDPVTCNG</sequence>
<proteinExistence type="predicted"/>
<evidence type="ECO:0000313" key="2">
    <source>
        <dbReference type="Proteomes" id="UP001607302"/>
    </source>
</evidence>
<reference evidence="1 2" key="1">
    <citation type="journal article" date="2024" name="Ann. Entomol. Soc. Am.">
        <title>Genomic analyses of the southern and eastern yellowjacket wasps (Hymenoptera: Vespidae) reveal evolutionary signatures of social life.</title>
        <authorList>
            <person name="Catto M.A."/>
            <person name="Caine P.B."/>
            <person name="Orr S.E."/>
            <person name="Hunt B.G."/>
            <person name="Goodisman M.A.D."/>
        </authorList>
    </citation>
    <scope>NUCLEOTIDE SEQUENCE [LARGE SCALE GENOMIC DNA]</scope>
    <source>
        <strain evidence="1">233</strain>
        <tissue evidence="1">Head and thorax</tissue>
    </source>
</reference>
<evidence type="ECO:0000313" key="1">
    <source>
        <dbReference type="EMBL" id="KAL2718446.1"/>
    </source>
</evidence>
<gene>
    <name evidence="1" type="ORF">V1478_012322</name>
</gene>
<dbReference type="AlphaFoldDB" id="A0ABD2ADG4"/>
<dbReference type="Proteomes" id="UP001607302">
    <property type="component" value="Unassembled WGS sequence"/>
</dbReference>
<protein>
    <submittedName>
        <fullName evidence="1">Uncharacterized protein</fullName>
    </submittedName>
</protein>
<name>A0ABD2ADG4_VESSQ</name>
<accession>A0ABD2ADG4</accession>
<keyword evidence="2" id="KW-1185">Reference proteome</keyword>
<organism evidence="1 2">
    <name type="scientific">Vespula squamosa</name>
    <name type="common">Southern yellow jacket</name>
    <name type="synonym">Wasp</name>
    <dbReference type="NCBI Taxonomy" id="30214"/>
    <lineage>
        <taxon>Eukaryota</taxon>
        <taxon>Metazoa</taxon>
        <taxon>Ecdysozoa</taxon>
        <taxon>Arthropoda</taxon>
        <taxon>Hexapoda</taxon>
        <taxon>Insecta</taxon>
        <taxon>Pterygota</taxon>
        <taxon>Neoptera</taxon>
        <taxon>Endopterygota</taxon>
        <taxon>Hymenoptera</taxon>
        <taxon>Apocrita</taxon>
        <taxon>Aculeata</taxon>
        <taxon>Vespoidea</taxon>
        <taxon>Vespidae</taxon>
        <taxon>Vespinae</taxon>
        <taxon>Vespula</taxon>
    </lineage>
</organism>